<evidence type="ECO:0000256" key="1">
    <source>
        <dbReference type="ARBA" id="ARBA00004370"/>
    </source>
</evidence>
<keyword evidence="6" id="KW-0472">Membrane</keyword>
<feature type="domain" description="HAMP" evidence="8">
    <location>
        <begin position="339"/>
        <end position="391"/>
    </location>
</feature>
<feature type="transmembrane region" description="Helical" evidence="6">
    <location>
        <begin position="12"/>
        <end position="36"/>
    </location>
</feature>
<feature type="compositionally biased region" description="Low complexity" evidence="5">
    <location>
        <begin position="649"/>
        <end position="658"/>
    </location>
</feature>
<dbReference type="EMBL" id="JAEDAK010000002">
    <property type="protein sequence ID" value="MBH9575901.1"/>
    <property type="molecule type" value="Genomic_DNA"/>
</dbReference>
<dbReference type="InterPro" id="IPR003660">
    <property type="entry name" value="HAMP_dom"/>
</dbReference>
<evidence type="ECO:0000256" key="4">
    <source>
        <dbReference type="PROSITE-ProRule" id="PRU00284"/>
    </source>
</evidence>
<dbReference type="AlphaFoldDB" id="A0A931IY52"/>
<dbReference type="PROSITE" id="PS50111">
    <property type="entry name" value="CHEMOTAXIS_TRANSDUC_2"/>
    <property type="match status" value="1"/>
</dbReference>
<dbReference type="SMART" id="SM00304">
    <property type="entry name" value="HAMP"/>
    <property type="match status" value="1"/>
</dbReference>
<dbReference type="CDD" id="cd06225">
    <property type="entry name" value="HAMP"/>
    <property type="match status" value="1"/>
</dbReference>
<gene>
    <name evidence="9" type="ORF">I7X39_03180</name>
</gene>
<dbReference type="GO" id="GO:0006935">
    <property type="term" value="P:chemotaxis"/>
    <property type="evidence" value="ECO:0007669"/>
    <property type="project" value="InterPro"/>
</dbReference>
<dbReference type="Pfam" id="PF00015">
    <property type="entry name" value="MCPsignal"/>
    <property type="match status" value="1"/>
</dbReference>
<sequence>MFSGQASLARRVTLIGAVALAAVLFATSLLLSFLLWRNASQSVESWAGDKAQSISDSISAMDATAKVLVQRSFGAFRQDFGPSFTLDEATGELRDWGPKLNENFTAVDKFANTTGGVATVFARQGDDFLRITTSVKKPDGSRAMGTLLGKQHPAHALMMAGKSWAGRAVLFGRPYMTYYEPVKSDDGKIIGILFVGFDLDVFQAALDKMIKETRFFESGGAFTVDMATGPSEAVFAAHPSAKGKKVVDVAPGLEKQLSEMLTAKQNSALLSDIPDALSSGGSGYFGAAYRDEKTGLITIAQVKRSEAMAGHWRTLAAFWALLVVATLALMFGLFWLMNKWVAQPMAKLSGAMKAIAAGDLSQSVDSSRQDEIGQLIRDAESMRAKLAEMISTVRSSVDSIGTASSEIASGNQDLSHRTEQTASNLQIAASSMEEFTGTVRQTADSARTANQLVASTSAAAAKGGQVVSQVVSTMDEIHTSSRKINDIIGVIDGIAFQTNILALNAAVEAARAGEQGRGFAVVAGEVRSLAGRSAEAAKEIKSLIGASVERVEAGSRLVQDAGTAMNEIVSGVQRVSDIIGEIAAAAGEQSDGIGQVNDSVVQLDQATQQNAALVEQSAAAAESLRDQAQRLVEAVAVFRTAQDSGRGYSAAAAPKAVSSPPPKPAARSATPVSRTPAPLKTKPPAPRPAPTPPPASRPAPAPANDGDWETF</sequence>
<dbReference type="InterPro" id="IPR004089">
    <property type="entry name" value="MCPsignal_dom"/>
</dbReference>
<reference evidence="9" key="1">
    <citation type="submission" date="2020-12" db="EMBL/GenBank/DDBJ databases">
        <title>The genome sequence of Inhella sp. 1Y17.</title>
        <authorList>
            <person name="Liu Y."/>
        </authorList>
    </citation>
    <scope>NUCLEOTIDE SEQUENCE</scope>
    <source>
        <strain evidence="9">1Y17</strain>
    </source>
</reference>
<feature type="compositionally biased region" description="Pro residues" evidence="5">
    <location>
        <begin position="681"/>
        <end position="701"/>
    </location>
</feature>
<keyword evidence="6" id="KW-0812">Transmembrane</keyword>
<evidence type="ECO:0000259" key="7">
    <source>
        <dbReference type="PROSITE" id="PS50111"/>
    </source>
</evidence>
<dbReference type="GO" id="GO:0007165">
    <property type="term" value="P:signal transduction"/>
    <property type="evidence" value="ECO:0007669"/>
    <property type="project" value="UniProtKB-KW"/>
</dbReference>
<keyword evidence="10" id="KW-1185">Reference proteome</keyword>
<evidence type="ECO:0000256" key="5">
    <source>
        <dbReference type="SAM" id="MobiDB-lite"/>
    </source>
</evidence>
<dbReference type="GO" id="GO:0005886">
    <property type="term" value="C:plasma membrane"/>
    <property type="evidence" value="ECO:0007669"/>
    <property type="project" value="TreeGrafter"/>
</dbReference>
<comment type="caution">
    <text evidence="9">The sequence shown here is derived from an EMBL/GenBank/DDBJ whole genome shotgun (WGS) entry which is preliminary data.</text>
</comment>
<dbReference type="SUPFAM" id="SSF58104">
    <property type="entry name" value="Methyl-accepting chemotaxis protein (MCP) signaling domain"/>
    <property type="match status" value="1"/>
</dbReference>
<dbReference type="PANTHER" id="PTHR43531">
    <property type="entry name" value="PROTEIN ICFG"/>
    <property type="match status" value="1"/>
</dbReference>
<proteinExistence type="inferred from homology"/>
<name>A0A931IY52_9BURK</name>
<dbReference type="Gene3D" id="1.10.287.950">
    <property type="entry name" value="Methyl-accepting chemotaxis protein"/>
    <property type="match status" value="1"/>
</dbReference>
<dbReference type="CDD" id="cd11386">
    <property type="entry name" value="MCP_signal"/>
    <property type="match status" value="1"/>
</dbReference>
<comment type="subcellular location">
    <subcellularLocation>
        <location evidence="1">Membrane</location>
    </subcellularLocation>
</comment>
<evidence type="ECO:0000256" key="6">
    <source>
        <dbReference type="SAM" id="Phobius"/>
    </source>
</evidence>
<feature type="compositionally biased region" description="Low complexity" evidence="5">
    <location>
        <begin position="665"/>
        <end position="680"/>
    </location>
</feature>
<dbReference type="InterPro" id="IPR051310">
    <property type="entry name" value="MCP_chemotaxis"/>
</dbReference>
<evidence type="ECO:0000313" key="9">
    <source>
        <dbReference type="EMBL" id="MBH9575901.1"/>
    </source>
</evidence>
<dbReference type="RefSeq" id="WP_198109523.1">
    <property type="nucleotide sequence ID" value="NZ_JAEDAK010000002.1"/>
</dbReference>
<dbReference type="Proteomes" id="UP000613266">
    <property type="component" value="Unassembled WGS sequence"/>
</dbReference>
<dbReference type="Pfam" id="PF17201">
    <property type="entry name" value="Cache_3-Cache_2"/>
    <property type="match status" value="1"/>
</dbReference>
<dbReference type="SMART" id="SM00283">
    <property type="entry name" value="MA"/>
    <property type="match status" value="1"/>
</dbReference>
<comment type="similarity">
    <text evidence="3">Belongs to the methyl-accepting chemotaxis (MCP) protein family.</text>
</comment>
<feature type="transmembrane region" description="Helical" evidence="6">
    <location>
        <begin position="316"/>
        <end position="337"/>
    </location>
</feature>
<dbReference type="InterPro" id="IPR033462">
    <property type="entry name" value="Cache_3-Cache_2"/>
</dbReference>
<dbReference type="SUPFAM" id="SSF103190">
    <property type="entry name" value="Sensory domain-like"/>
    <property type="match status" value="1"/>
</dbReference>
<protein>
    <submittedName>
        <fullName evidence="9">Cache 3/Cache 2 fusion domain-containing protein</fullName>
    </submittedName>
</protein>
<dbReference type="InterPro" id="IPR004090">
    <property type="entry name" value="Chemotax_Me-accpt_rcpt"/>
</dbReference>
<dbReference type="GO" id="GO:0004888">
    <property type="term" value="F:transmembrane signaling receptor activity"/>
    <property type="evidence" value="ECO:0007669"/>
    <property type="project" value="InterPro"/>
</dbReference>
<dbReference type="Pfam" id="PF00672">
    <property type="entry name" value="HAMP"/>
    <property type="match status" value="1"/>
</dbReference>
<dbReference type="PANTHER" id="PTHR43531:SF14">
    <property type="entry name" value="METHYL-ACCEPTING CHEMOTAXIS PROTEIN I-RELATED"/>
    <property type="match status" value="1"/>
</dbReference>
<feature type="domain" description="Methyl-accepting transducer" evidence="7">
    <location>
        <begin position="396"/>
        <end position="625"/>
    </location>
</feature>
<keyword evidence="4" id="KW-0807">Transducer</keyword>
<evidence type="ECO:0000259" key="8">
    <source>
        <dbReference type="PROSITE" id="PS50885"/>
    </source>
</evidence>
<evidence type="ECO:0000313" key="10">
    <source>
        <dbReference type="Proteomes" id="UP000613266"/>
    </source>
</evidence>
<evidence type="ECO:0000256" key="3">
    <source>
        <dbReference type="ARBA" id="ARBA00029447"/>
    </source>
</evidence>
<keyword evidence="6" id="KW-1133">Transmembrane helix</keyword>
<dbReference type="FunFam" id="1.10.287.950:FF:000001">
    <property type="entry name" value="Methyl-accepting chemotaxis sensory transducer"/>
    <property type="match status" value="1"/>
</dbReference>
<organism evidence="9 10">
    <name type="scientific">Inhella proteolytica</name>
    <dbReference type="NCBI Taxonomy" id="2795029"/>
    <lineage>
        <taxon>Bacteria</taxon>
        <taxon>Pseudomonadati</taxon>
        <taxon>Pseudomonadota</taxon>
        <taxon>Betaproteobacteria</taxon>
        <taxon>Burkholderiales</taxon>
        <taxon>Sphaerotilaceae</taxon>
        <taxon>Inhella</taxon>
    </lineage>
</organism>
<accession>A0A931IY52</accession>
<evidence type="ECO:0000256" key="2">
    <source>
        <dbReference type="ARBA" id="ARBA00022481"/>
    </source>
</evidence>
<feature type="region of interest" description="Disordered" evidence="5">
    <location>
        <begin position="644"/>
        <end position="711"/>
    </location>
</feature>
<dbReference type="PROSITE" id="PS50885">
    <property type="entry name" value="HAMP"/>
    <property type="match status" value="1"/>
</dbReference>
<keyword evidence="2" id="KW-0488">Methylation</keyword>
<dbReference type="PRINTS" id="PR00260">
    <property type="entry name" value="CHEMTRNSDUCR"/>
</dbReference>
<dbReference type="InterPro" id="IPR029151">
    <property type="entry name" value="Sensor-like_sf"/>
</dbReference>